<evidence type="ECO:0000256" key="1">
    <source>
        <dbReference type="ARBA" id="ARBA00038242"/>
    </source>
</evidence>
<dbReference type="SMART" id="SM01037">
    <property type="entry name" value="Bet_v_1"/>
    <property type="match status" value="1"/>
</dbReference>
<dbReference type="Gene3D" id="3.30.530.20">
    <property type="match status" value="1"/>
</dbReference>
<dbReference type="GO" id="GO:0006952">
    <property type="term" value="P:defense response"/>
    <property type="evidence" value="ECO:0007669"/>
    <property type="project" value="InterPro"/>
</dbReference>
<sequence>MVLAGKLITEIELKSPAVKFYNLFAKQLHDAQKISDSVHETKVHEGDWHGIGSVKQWTYVVDGKVITCLERIEAIDEQNKTNKYTLFGGDVSSHYKKFTLIFQVIENNDGHDAVKWTVEYEKLREDIEPPNGYMDYFNKLTRDVDAHLIKP</sequence>
<dbReference type="AlphaFoldDB" id="I3T479"/>
<evidence type="ECO:0000259" key="2">
    <source>
        <dbReference type="SMART" id="SM01037"/>
    </source>
</evidence>
<dbReference type="OrthoDB" id="1847301at2759"/>
<dbReference type="InterPro" id="IPR052006">
    <property type="entry name" value="MLP-like"/>
</dbReference>
<dbReference type="Pfam" id="PF00407">
    <property type="entry name" value="Bet_v_1"/>
    <property type="match status" value="1"/>
</dbReference>
<name>I3T479_LOTJA</name>
<organism evidence="3">
    <name type="scientific">Lotus japonicus</name>
    <name type="common">Lotus corniculatus var. japonicus</name>
    <dbReference type="NCBI Taxonomy" id="34305"/>
    <lineage>
        <taxon>Eukaryota</taxon>
        <taxon>Viridiplantae</taxon>
        <taxon>Streptophyta</taxon>
        <taxon>Embryophyta</taxon>
        <taxon>Tracheophyta</taxon>
        <taxon>Spermatophyta</taxon>
        <taxon>Magnoliopsida</taxon>
        <taxon>eudicotyledons</taxon>
        <taxon>Gunneridae</taxon>
        <taxon>Pentapetalae</taxon>
        <taxon>rosids</taxon>
        <taxon>fabids</taxon>
        <taxon>Fabales</taxon>
        <taxon>Fabaceae</taxon>
        <taxon>Papilionoideae</taxon>
        <taxon>50 kb inversion clade</taxon>
        <taxon>NPAAA clade</taxon>
        <taxon>Hologalegina</taxon>
        <taxon>robinioid clade</taxon>
        <taxon>Loteae</taxon>
        <taxon>Lotus</taxon>
    </lineage>
</organism>
<feature type="domain" description="Bet v I/Major latex protein" evidence="2">
    <location>
        <begin position="2"/>
        <end position="151"/>
    </location>
</feature>
<dbReference type="PANTHER" id="PTHR31338:SF16">
    <property type="entry name" value="POLYKETIDE CYCLASE_DEHYDRASE AND LIPID TRANSPORT SUPERFAMILY PROTEIN"/>
    <property type="match status" value="1"/>
</dbReference>
<proteinExistence type="evidence at transcript level"/>
<dbReference type="InterPro" id="IPR000916">
    <property type="entry name" value="Bet_v_I/MLP"/>
</dbReference>
<dbReference type="EMBL" id="BT147527">
    <property type="protein sequence ID" value="AFK47321.1"/>
    <property type="molecule type" value="mRNA"/>
</dbReference>
<dbReference type="SUPFAM" id="SSF55961">
    <property type="entry name" value="Bet v1-like"/>
    <property type="match status" value="1"/>
</dbReference>
<reference evidence="3" key="1">
    <citation type="submission" date="2012-05" db="EMBL/GenBank/DDBJ databases">
        <authorList>
            <person name="Krishnakumar V."/>
            <person name="Cheung F."/>
            <person name="Xiao Y."/>
            <person name="Chan A."/>
            <person name="Moskal W.A."/>
            <person name="Town C.D."/>
        </authorList>
    </citation>
    <scope>NUCLEOTIDE SEQUENCE</scope>
</reference>
<comment type="similarity">
    <text evidence="1">Belongs to the MLP family.</text>
</comment>
<dbReference type="RefSeq" id="XP_057428193.1">
    <property type="nucleotide sequence ID" value="XM_057572210.1"/>
</dbReference>
<accession>I3T479</accession>
<dbReference type="CDD" id="cd07816">
    <property type="entry name" value="Bet_v1-like"/>
    <property type="match status" value="1"/>
</dbReference>
<dbReference type="InterPro" id="IPR023393">
    <property type="entry name" value="START-like_dom_sf"/>
</dbReference>
<dbReference type="PANTHER" id="PTHR31338">
    <property type="entry name" value="POLYKETIDE CYCLASE/DEHYDRASE AND LIPID TRANSPORT SUPERFAMILY PROTEIN"/>
    <property type="match status" value="1"/>
</dbReference>
<dbReference type="KEGG" id="lja:130721409"/>
<evidence type="ECO:0000313" key="3">
    <source>
        <dbReference type="EMBL" id="AFK47321.1"/>
    </source>
</evidence>
<protein>
    <recommendedName>
        <fullName evidence="2">Bet v I/Major latex protein domain-containing protein</fullName>
    </recommendedName>
</protein>
<dbReference type="GeneID" id="130721409"/>